<evidence type="ECO:0000313" key="3">
    <source>
        <dbReference type="EMBL" id="TXB70722.1"/>
    </source>
</evidence>
<evidence type="ECO:0000313" key="4">
    <source>
        <dbReference type="Proteomes" id="UP000321562"/>
    </source>
</evidence>
<keyword evidence="4" id="KW-1185">Reference proteome</keyword>
<feature type="chain" id="PRO_5022926918" evidence="2">
    <location>
        <begin position="25"/>
        <end position="201"/>
    </location>
</feature>
<sequence length="201" mass="21111">MNILRIVAVGAMIAAGFSATAVNAQDASQAAEDQPDQAQNAEAAVEQSAPNPAGFSDASTGTDSESIDAQFAAGRHDGGKILANVGRRFVMGNNLMLDIVFQPTSDGLEVDPEGKVDATRIYSGVAPSTYEQMYLIAGDKKYMLVTDSNDKISVTQNLQIEGEGPVVGQWTGVFPAPPTDTPVMLYLPEFSPIGPFSVPSN</sequence>
<evidence type="ECO:0000256" key="2">
    <source>
        <dbReference type="SAM" id="SignalP"/>
    </source>
</evidence>
<proteinExistence type="predicted"/>
<dbReference type="AlphaFoldDB" id="A0A5C6S9C8"/>
<comment type="caution">
    <text evidence="3">The sequence shown here is derived from an EMBL/GenBank/DDBJ whole genome shotgun (WGS) entry which is preliminary data.</text>
</comment>
<dbReference type="Proteomes" id="UP000321562">
    <property type="component" value="Unassembled WGS sequence"/>
</dbReference>
<dbReference type="EMBL" id="VOPL01000001">
    <property type="protein sequence ID" value="TXB70722.1"/>
    <property type="molecule type" value="Genomic_DNA"/>
</dbReference>
<evidence type="ECO:0000256" key="1">
    <source>
        <dbReference type="SAM" id="MobiDB-lite"/>
    </source>
</evidence>
<organism evidence="3 4">
    <name type="scientific">Paracoccus aurantiacus</name>
    <dbReference type="NCBI Taxonomy" id="2599412"/>
    <lineage>
        <taxon>Bacteria</taxon>
        <taxon>Pseudomonadati</taxon>
        <taxon>Pseudomonadota</taxon>
        <taxon>Alphaproteobacteria</taxon>
        <taxon>Rhodobacterales</taxon>
        <taxon>Paracoccaceae</taxon>
        <taxon>Paracoccus</taxon>
    </lineage>
</organism>
<protein>
    <submittedName>
        <fullName evidence="3">Uncharacterized protein</fullName>
    </submittedName>
</protein>
<accession>A0A5C6S9C8</accession>
<feature type="region of interest" description="Disordered" evidence="1">
    <location>
        <begin position="27"/>
        <end position="63"/>
    </location>
</feature>
<name>A0A5C6S9C8_9RHOB</name>
<gene>
    <name evidence="3" type="ORF">FQV27_02365</name>
</gene>
<dbReference type="RefSeq" id="WP_147096207.1">
    <property type="nucleotide sequence ID" value="NZ_JBHUFH010000002.1"/>
</dbReference>
<feature type="signal peptide" evidence="2">
    <location>
        <begin position="1"/>
        <end position="24"/>
    </location>
</feature>
<reference evidence="3 4" key="1">
    <citation type="submission" date="2019-08" db="EMBL/GenBank/DDBJ databases">
        <authorList>
            <person name="Ye J."/>
        </authorList>
    </citation>
    <scope>NUCLEOTIDE SEQUENCE [LARGE SCALE GENOMIC DNA]</scope>
    <source>
        <strain evidence="3 4">TK008</strain>
    </source>
</reference>
<dbReference type="OrthoDB" id="8444855at2"/>
<keyword evidence="2" id="KW-0732">Signal</keyword>